<sequence>MSGPSTSRKRMGRARGTITLCTVRADRPLAKRTDGRPDTVVPLAPLQTSKGPTADGGALRRRAR</sequence>
<feature type="compositionally biased region" description="Basic and acidic residues" evidence="1">
    <location>
        <begin position="24"/>
        <end position="37"/>
    </location>
</feature>
<name>A0A9W4H4M8_9ACTN</name>
<feature type="region of interest" description="Disordered" evidence="1">
    <location>
        <begin position="1"/>
        <end position="64"/>
    </location>
</feature>
<reference evidence="2" key="1">
    <citation type="submission" date="2021-06" db="EMBL/GenBank/DDBJ databases">
        <authorList>
            <person name="Arsene-Ploetze F."/>
        </authorList>
    </citation>
    <scope>NUCLEOTIDE SEQUENCE</scope>
    <source>
        <strain evidence="2">SBRY1</strain>
    </source>
</reference>
<protein>
    <submittedName>
        <fullName evidence="2">Uncharacterized protein</fullName>
    </submittedName>
</protein>
<evidence type="ECO:0000313" key="3">
    <source>
        <dbReference type="Proteomes" id="UP001153328"/>
    </source>
</evidence>
<dbReference type="Proteomes" id="UP001153328">
    <property type="component" value="Unassembled WGS sequence"/>
</dbReference>
<evidence type="ECO:0000313" key="2">
    <source>
        <dbReference type="EMBL" id="CAG7650435.1"/>
    </source>
</evidence>
<proteinExistence type="predicted"/>
<organism evidence="2 3">
    <name type="scientific">Actinacidiphila bryophytorum</name>
    <dbReference type="NCBI Taxonomy" id="1436133"/>
    <lineage>
        <taxon>Bacteria</taxon>
        <taxon>Bacillati</taxon>
        <taxon>Actinomycetota</taxon>
        <taxon>Actinomycetes</taxon>
        <taxon>Kitasatosporales</taxon>
        <taxon>Streptomycetaceae</taxon>
        <taxon>Actinacidiphila</taxon>
    </lineage>
</organism>
<dbReference type="EMBL" id="CAJVAX010000019">
    <property type="protein sequence ID" value="CAG7650435.1"/>
    <property type="molecule type" value="Genomic_DNA"/>
</dbReference>
<comment type="caution">
    <text evidence="2">The sequence shown here is derived from an EMBL/GenBank/DDBJ whole genome shotgun (WGS) entry which is preliminary data.</text>
</comment>
<gene>
    <name evidence="2" type="ORF">SBRY_50358</name>
</gene>
<evidence type="ECO:0000256" key="1">
    <source>
        <dbReference type="SAM" id="MobiDB-lite"/>
    </source>
</evidence>
<accession>A0A9W4H4M8</accession>
<dbReference type="AlphaFoldDB" id="A0A9W4H4M8"/>
<keyword evidence="3" id="KW-1185">Reference proteome</keyword>